<comment type="similarity">
    <text evidence="1">Belongs to the LysR transcriptional regulatory family.</text>
</comment>
<dbReference type="RefSeq" id="WP_023273439.1">
    <property type="nucleotide sequence ID" value="NZ_KI530734.1"/>
</dbReference>
<keyword evidence="4" id="KW-0804">Transcription</keyword>
<accession>V2TLS2</accession>
<organism evidence="6 7">
    <name type="scientific">Acinetobacter nectaris CIP 110549</name>
    <dbReference type="NCBI Taxonomy" id="1392540"/>
    <lineage>
        <taxon>Bacteria</taxon>
        <taxon>Pseudomonadati</taxon>
        <taxon>Pseudomonadota</taxon>
        <taxon>Gammaproteobacteria</taxon>
        <taxon>Moraxellales</taxon>
        <taxon>Moraxellaceae</taxon>
        <taxon>Acinetobacter</taxon>
    </lineage>
</organism>
<comment type="caution">
    <text evidence="6">The sequence shown here is derived from an EMBL/GenBank/DDBJ whole genome shotgun (WGS) entry which is preliminary data.</text>
</comment>
<dbReference type="InterPro" id="IPR036388">
    <property type="entry name" value="WH-like_DNA-bd_sf"/>
</dbReference>
<dbReference type="GO" id="GO:0003677">
    <property type="term" value="F:DNA binding"/>
    <property type="evidence" value="ECO:0007669"/>
    <property type="project" value="UniProtKB-KW"/>
</dbReference>
<dbReference type="SUPFAM" id="SSF53850">
    <property type="entry name" value="Periplasmic binding protein-like II"/>
    <property type="match status" value="1"/>
</dbReference>
<sequence>MELRHLRYFITVAEELNFSKAALRLYTAQPSLSQQIKDLEEEIGVRLFNRTKRKVELTEEGVVFLEHARLTIAQAEKAIHMARQVHLSKQHILRIGFITAAEIRILPKVLPHFRMQYPNFKIELKILDDLEQHKALKKGDLDIIFSRKKVNEPKIADQVIFKDELALILPQKHPLAALDRIPLKALEELEFIVPTTATFNIMNQAVNNFVKQNHIKLNVTQHSATIVDSLALINAGKGCSILPKYVDPFSSLPNLAVRSLEKELPTLDIIMSYKKENDSIALKSLLDMMQTFFDLSHN</sequence>
<evidence type="ECO:0000259" key="5">
    <source>
        <dbReference type="PROSITE" id="PS50931"/>
    </source>
</evidence>
<evidence type="ECO:0000313" key="6">
    <source>
        <dbReference type="EMBL" id="ESK38282.1"/>
    </source>
</evidence>
<evidence type="ECO:0000256" key="2">
    <source>
        <dbReference type="ARBA" id="ARBA00023015"/>
    </source>
</evidence>
<dbReference type="HOGENOM" id="CLU_039613_6_4_6"/>
<proteinExistence type="inferred from homology"/>
<dbReference type="eggNOG" id="COG0583">
    <property type="taxonomic scope" value="Bacteria"/>
</dbReference>
<protein>
    <recommendedName>
        <fullName evidence="5">HTH lysR-type domain-containing protein</fullName>
    </recommendedName>
</protein>
<dbReference type="Pfam" id="PF03466">
    <property type="entry name" value="LysR_substrate"/>
    <property type="match status" value="1"/>
</dbReference>
<dbReference type="Proteomes" id="UP000023785">
    <property type="component" value="Unassembled WGS sequence"/>
</dbReference>
<feature type="domain" description="HTH lysR-type" evidence="5">
    <location>
        <begin position="1"/>
        <end position="58"/>
    </location>
</feature>
<name>V2TLS2_9GAMM</name>
<dbReference type="InterPro" id="IPR000847">
    <property type="entry name" value="LysR_HTH_N"/>
</dbReference>
<evidence type="ECO:0000256" key="1">
    <source>
        <dbReference type="ARBA" id="ARBA00009437"/>
    </source>
</evidence>
<dbReference type="SUPFAM" id="SSF46785">
    <property type="entry name" value="Winged helix' DNA-binding domain"/>
    <property type="match status" value="1"/>
</dbReference>
<dbReference type="OrthoDB" id="5289754at2"/>
<reference evidence="6 7" key="1">
    <citation type="submission" date="2013-10" db="EMBL/GenBank/DDBJ databases">
        <title>The Genome Sequence of Acinetobacter nectaris CIP 110549.</title>
        <authorList>
            <consortium name="The Broad Institute Genomics Platform"/>
            <consortium name="The Broad Institute Genome Sequencing Center for Infectious Disease"/>
            <person name="Cerqueira G."/>
            <person name="Feldgarden M."/>
            <person name="Courvalin P."/>
            <person name="Grillot-Courvalin C."/>
            <person name="Clermont D."/>
            <person name="Rocha E."/>
            <person name="Yoon E.-J."/>
            <person name="Nemec A."/>
            <person name="Young S.K."/>
            <person name="Zeng Q."/>
            <person name="Gargeya S."/>
            <person name="Fitzgerald M."/>
            <person name="Abouelleil A."/>
            <person name="Alvarado L."/>
            <person name="Berlin A.M."/>
            <person name="Chapman S.B."/>
            <person name="Gainer-Dewar J."/>
            <person name="Goldberg J."/>
            <person name="Gnerre S."/>
            <person name="Griggs A."/>
            <person name="Gujja S."/>
            <person name="Hansen M."/>
            <person name="Howarth C."/>
            <person name="Imamovic A."/>
            <person name="Ireland A."/>
            <person name="Larimer J."/>
            <person name="McCowan C."/>
            <person name="Murphy C."/>
            <person name="Pearson M."/>
            <person name="Poon T.W."/>
            <person name="Priest M."/>
            <person name="Roberts A."/>
            <person name="Saif S."/>
            <person name="Shea T."/>
            <person name="Sykes S."/>
            <person name="Wortman J."/>
            <person name="Nusbaum C."/>
            <person name="Birren B."/>
        </authorList>
    </citation>
    <scope>NUCLEOTIDE SEQUENCE [LARGE SCALE GENOMIC DNA]</scope>
    <source>
        <strain evidence="6 7">CIP 110549</strain>
    </source>
</reference>
<dbReference type="STRING" id="1392540.P256_01813"/>
<keyword evidence="2" id="KW-0805">Transcription regulation</keyword>
<dbReference type="PATRIC" id="fig|1392540.3.peg.1751"/>
<dbReference type="GO" id="GO:0003700">
    <property type="term" value="F:DNA-binding transcription factor activity"/>
    <property type="evidence" value="ECO:0007669"/>
    <property type="project" value="InterPro"/>
</dbReference>
<dbReference type="EMBL" id="AYER01000007">
    <property type="protein sequence ID" value="ESK38282.1"/>
    <property type="molecule type" value="Genomic_DNA"/>
</dbReference>
<dbReference type="PANTHER" id="PTHR30346:SF0">
    <property type="entry name" value="HCA OPERON TRANSCRIPTIONAL ACTIVATOR HCAR"/>
    <property type="match status" value="1"/>
</dbReference>
<dbReference type="InterPro" id="IPR036390">
    <property type="entry name" value="WH_DNA-bd_sf"/>
</dbReference>
<dbReference type="AlphaFoldDB" id="V2TLS2"/>
<keyword evidence="7" id="KW-1185">Reference proteome</keyword>
<dbReference type="PANTHER" id="PTHR30346">
    <property type="entry name" value="TRANSCRIPTIONAL DUAL REGULATOR HCAR-RELATED"/>
    <property type="match status" value="1"/>
</dbReference>
<dbReference type="Pfam" id="PF00126">
    <property type="entry name" value="HTH_1"/>
    <property type="match status" value="1"/>
</dbReference>
<gene>
    <name evidence="6" type="ORF">P256_01813</name>
</gene>
<evidence type="ECO:0000256" key="3">
    <source>
        <dbReference type="ARBA" id="ARBA00023125"/>
    </source>
</evidence>
<dbReference type="Gene3D" id="1.10.10.10">
    <property type="entry name" value="Winged helix-like DNA-binding domain superfamily/Winged helix DNA-binding domain"/>
    <property type="match status" value="1"/>
</dbReference>
<evidence type="ECO:0000256" key="4">
    <source>
        <dbReference type="ARBA" id="ARBA00023163"/>
    </source>
</evidence>
<dbReference type="PROSITE" id="PS50931">
    <property type="entry name" value="HTH_LYSR"/>
    <property type="match status" value="1"/>
</dbReference>
<dbReference type="PRINTS" id="PR00039">
    <property type="entry name" value="HTHLYSR"/>
</dbReference>
<dbReference type="FunFam" id="1.10.10.10:FF:000001">
    <property type="entry name" value="LysR family transcriptional regulator"/>
    <property type="match status" value="1"/>
</dbReference>
<keyword evidence="3" id="KW-0238">DNA-binding</keyword>
<dbReference type="InterPro" id="IPR005119">
    <property type="entry name" value="LysR_subst-bd"/>
</dbReference>
<dbReference type="Gene3D" id="3.40.190.10">
    <property type="entry name" value="Periplasmic binding protein-like II"/>
    <property type="match status" value="2"/>
</dbReference>
<dbReference type="GO" id="GO:0032993">
    <property type="term" value="C:protein-DNA complex"/>
    <property type="evidence" value="ECO:0007669"/>
    <property type="project" value="TreeGrafter"/>
</dbReference>
<evidence type="ECO:0000313" key="7">
    <source>
        <dbReference type="Proteomes" id="UP000023785"/>
    </source>
</evidence>